<keyword evidence="1" id="KW-0812">Transmembrane</keyword>
<name>A0A9D3Z1N3_DREPO</name>
<evidence type="ECO:0000313" key="3">
    <source>
        <dbReference type="Proteomes" id="UP000828390"/>
    </source>
</evidence>
<dbReference type="AlphaFoldDB" id="A0A9D3Z1N3"/>
<feature type="transmembrane region" description="Helical" evidence="1">
    <location>
        <begin position="35"/>
        <end position="58"/>
    </location>
</feature>
<keyword evidence="3" id="KW-1185">Reference proteome</keyword>
<organism evidence="2 3">
    <name type="scientific">Dreissena polymorpha</name>
    <name type="common">Zebra mussel</name>
    <name type="synonym">Mytilus polymorpha</name>
    <dbReference type="NCBI Taxonomy" id="45954"/>
    <lineage>
        <taxon>Eukaryota</taxon>
        <taxon>Metazoa</taxon>
        <taxon>Spiralia</taxon>
        <taxon>Lophotrochozoa</taxon>
        <taxon>Mollusca</taxon>
        <taxon>Bivalvia</taxon>
        <taxon>Autobranchia</taxon>
        <taxon>Heteroconchia</taxon>
        <taxon>Euheterodonta</taxon>
        <taxon>Imparidentia</taxon>
        <taxon>Neoheterodontei</taxon>
        <taxon>Myida</taxon>
        <taxon>Dreissenoidea</taxon>
        <taxon>Dreissenidae</taxon>
        <taxon>Dreissena</taxon>
    </lineage>
</organism>
<keyword evidence="1" id="KW-0472">Membrane</keyword>
<comment type="caution">
    <text evidence="2">The sequence shown here is derived from an EMBL/GenBank/DDBJ whole genome shotgun (WGS) entry which is preliminary data.</text>
</comment>
<dbReference type="Proteomes" id="UP000828390">
    <property type="component" value="Unassembled WGS sequence"/>
</dbReference>
<reference evidence="2" key="1">
    <citation type="journal article" date="2019" name="bioRxiv">
        <title>The Genome of the Zebra Mussel, Dreissena polymorpha: A Resource for Invasive Species Research.</title>
        <authorList>
            <person name="McCartney M.A."/>
            <person name="Auch B."/>
            <person name="Kono T."/>
            <person name="Mallez S."/>
            <person name="Zhang Y."/>
            <person name="Obille A."/>
            <person name="Becker A."/>
            <person name="Abrahante J.E."/>
            <person name="Garbe J."/>
            <person name="Badalamenti J.P."/>
            <person name="Herman A."/>
            <person name="Mangelson H."/>
            <person name="Liachko I."/>
            <person name="Sullivan S."/>
            <person name="Sone E.D."/>
            <person name="Koren S."/>
            <person name="Silverstein K.A.T."/>
            <person name="Beckman K.B."/>
            <person name="Gohl D.M."/>
        </authorList>
    </citation>
    <scope>NUCLEOTIDE SEQUENCE</scope>
    <source>
        <strain evidence="2">Duluth1</strain>
        <tissue evidence="2">Whole animal</tissue>
    </source>
</reference>
<gene>
    <name evidence="2" type="ORF">DPMN_071097</name>
</gene>
<proteinExistence type="predicted"/>
<sequence length="138" mass="15862">MIGRSLSEGKRSPRRALENRELIDLSYLSLSIISLYLSLFSLFSISISPLSLSLSLSLKSGRRKTRRWDVCQLKHAHFRIEKDDSNVRLVELPLGTRGTKSDIRSGSSYTRYEDDYGNFTESNSFWYTCEDVCEVQPL</sequence>
<evidence type="ECO:0000313" key="2">
    <source>
        <dbReference type="EMBL" id="KAH3711428.1"/>
    </source>
</evidence>
<reference evidence="2" key="2">
    <citation type="submission" date="2020-11" db="EMBL/GenBank/DDBJ databases">
        <authorList>
            <person name="McCartney M.A."/>
            <person name="Auch B."/>
            <person name="Kono T."/>
            <person name="Mallez S."/>
            <person name="Becker A."/>
            <person name="Gohl D.M."/>
            <person name="Silverstein K.A.T."/>
            <person name="Koren S."/>
            <person name="Bechman K.B."/>
            <person name="Herman A."/>
            <person name="Abrahante J.E."/>
            <person name="Garbe J."/>
        </authorList>
    </citation>
    <scope>NUCLEOTIDE SEQUENCE</scope>
    <source>
        <strain evidence="2">Duluth1</strain>
        <tissue evidence="2">Whole animal</tissue>
    </source>
</reference>
<protein>
    <submittedName>
        <fullName evidence="2">Uncharacterized protein</fullName>
    </submittedName>
</protein>
<dbReference type="EMBL" id="JAIWYP010000014">
    <property type="protein sequence ID" value="KAH3711428.1"/>
    <property type="molecule type" value="Genomic_DNA"/>
</dbReference>
<accession>A0A9D3Z1N3</accession>
<keyword evidence="1" id="KW-1133">Transmembrane helix</keyword>
<evidence type="ECO:0000256" key="1">
    <source>
        <dbReference type="SAM" id="Phobius"/>
    </source>
</evidence>